<dbReference type="OrthoDB" id="9824647at2"/>
<protein>
    <submittedName>
        <fullName evidence="1">Uncharacterized protein</fullName>
    </submittedName>
</protein>
<dbReference type="HOGENOM" id="CLU_982266_0_0_7"/>
<dbReference type="STRING" id="572480.Arnit_1701"/>
<sequence length="283" mass="31605">MADAVFVLSAKNGKVLTPDNDNYVKNVDNVYSNINLKGENFGSINFDRNKLPSDIELSLPPVAPESPGGNGLLQNMKKNSDTVAKSMNNVAEVLHTSNIVGQRQVQAVENMANSITSAMSLIANVLSIANNHKDIGNKLQNYHNNIQTQKNFLQIDKLEFDSKPLSNIVDVNGNPVIPRQEKVKANVNQNEYHDFNKNGTENLKDTSNNRIAPRMAKARYHEEKAQDEERMNKFDWGNHLDSLTGASDEINNHGSNLLDEIINMHSLDEDSIKKIDDEIKKIN</sequence>
<accession>D5UZY6</accession>
<gene>
    <name evidence="1" type="ordered locus">Arnit_1701</name>
</gene>
<dbReference type="AlphaFoldDB" id="D5UZY6"/>
<dbReference type="KEGG" id="ant:Arnit_1701"/>
<dbReference type="EMBL" id="CP001999">
    <property type="protein sequence ID" value="ADG93355.1"/>
    <property type="molecule type" value="Genomic_DNA"/>
</dbReference>
<reference evidence="1 2" key="1">
    <citation type="journal article" date="2010" name="Stand. Genomic Sci.">
        <title>Complete genome sequence of Arcobacter nitrofigilis type strain (CI).</title>
        <authorList>
            <person name="Pati A."/>
            <person name="Gronow S."/>
            <person name="Lapidus A."/>
            <person name="Copeland A."/>
            <person name="Glavina Del Rio T."/>
            <person name="Nolan M."/>
            <person name="Lucas S."/>
            <person name="Tice H."/>
            <person name="Cheng J.F."/>
            <person name="Han C."/>
            <person name="Chertkov O."/>
            <person name="Bruce D."/>
            <person name="Tapia R."/>
            <person name="Goodwin L."/>
            <person name="Pitluck S."/>
            <person name="Liolios K."/>
            <person name="Ivanova N."/>
            <person name="Mavromatis K."/>
            <person name="Chen A."/>
            <person name="Palaniappan K."/>
            <person name="Land M."/>
            <person name="Hauser L."/>
            <person name="Chang Y.J."/>
            <person name="Jeffries C.D."/>
            <person name="Detter J.C."/>
            <person name="Rohde M."/>
            <person name="Goker M."/>
            <person name="Bristow J."/>
            <person name="Eisen J.A."/>
            <person name="Markowitz V."/>
            <person name="Hugenholtz P."/>
            <person name="Klenk H.P."/>
            <person name="Kyrpides N.C."/>
        </authorList>
    </citation>
    <scope>NUCLEOTIDE SEQUENCE [LARGE SCALE GENOMIC DNA]</scope>
    <source>
        <strain evidence="2">ATCC 33309 / DSM 7299 / CCUG 15893 / LMG 7604 / NCTC 12251 / CI</strain>
    </source>
</reference>
<name>D5UZY6_ARCNC</name>
<dbReference type="RefSeq" id="WP_013135500.1">
    <property type="nucleotide sequence ID" value="NC_014166.1"/>
</dbReference>
<evidence type="ECO:0000313" key="2">
    <source>
        <dbReference type="Proteomes" id="UP000000939"/>
    </source>
</evidence>
<proteinExistence type="predicted"/>
<dbReference type="Proteomes" id="UP000000939">
    <property type="component" value="Chromosome"/>
</dbReference>
<evidence type="ECO:0000313" key="1">
    <source>
        <dbReference type="EMBL" id="ADG93355.1"/>
    </source>
</evidence>
<organism evidence="1 2">
    <name type="scientific">Arcobacter nitrofigilis (strain ATCC 33309 / DSM 7299 / CCUG 15893 / LMG 7604 / NCTC 12251 / CI)</name>
    <name type="common">Campylobacter nitrofigilis</name>
    <dbReference type="NCBI Taxonomy" id="572480"/>
    <lineage>
        <taxon>Bacteria</taxon>
        <taxon>Pseudomonadati</taxon>
        <taxon>Campylobacterota</taxon>
        <taxon>Epsilonproteobacteria</taxon>
        <taxon>Campylobacterales</taxon>
        <taxon>Arcobacteraceae</taxon>
        <taxon>Arcobacter</taxon>
    </lineage>
</organism>
<keyword evidence="2" id="KW-1185">Reference proteome</keyword>